<evidence type="ECO:0000313" key="9">
    <source>
        <dbReference type="Proteomes" id="UP000012174"/>
    </source>
</evidence>
<dbReference type="Pfam" id="PF01494">
    <property type="entry name" value="FAD_binding_3"/>
    <property type="match status" value="1"/>
</dbReference>
<dbReference type="SUPFAM" id="SSF54373">
    <property type="entry name" value="FAD-linked reductases, C-terminal domain"/>
    <property type="match status" value="1"/>
</dbReference>
<keyword evidence="6" id="KW-0472">Membrane</keyword>
<dbReference type="InterPro" id="IPR002938">
    <property type="entry name" value="FAD-bd"/>
</dbReference>
<dbReference type="InterPro" id="IPR036188">
    <property type="entry name" value="FAD/NAD-bd_sf"/>
</dbReference>
<evidence type="ECO:0000256" key="1">
    <source>
        <dbReference type="ARBA" id="ARBA00005179"/>
    </source>
</evidence>
<dbReference type="PANTHER" id="PTHR46720:SF3">
    <property type="entry name" value="FAD-BINDING DOMAIN-CONTAINING PROTEIN-RELATED"/>
    <property type="match status" value="1"/>
</dbReference>
<keyword evidence="4" id="KW-0274">FAD</keyword>
<evidence type="ECO:0000256" key="3">
    <source>
        <dbReference type="ARBA" id="ARBA00022630"/>
    </source>
</evidence>
<comment type="pathway">
    <text evidence="1">Secondary metabolite biosynthesis.</text>
</comment>
<dbReference type="STRING" id="1287681.M7TLR9"/>
<evidence type="ECO:0000256" key="5">
    <source>
        <dbReference type="ARBA" id="ARBA00023002"/>
    </source>
</evidence>
<dbReference type="PRINTS" id="PR00420">
    <property type="entry name" value="RNGMNOXGNASE"/>
</dbReference>
<dbReference type="GO" id="GO:0071949">
    <property type="term" value="F:FAD binding"/>
    <property type="evidence" value="ECO:0007669"/>
    <property type="project" value="InterPro"/>
</dbReference>
<dbReference type="GO" id="GO:0044550">
    <property type="term" value="P:secondary metabolite biosynthetic process"/>
    <property type="evidence" value="ECO:0007669"/>
    <property type="project" value="TreeGrafter"/>
</dbReference>
<accession>M7TLR9</accession>
<dbReference type="Gene3D" id="3.50.50.60">
    <property type="entry name" value="FAD/NAD(P)-binding domain"/>
    <property type="match status" value="1"/>
</dbReference>
<dbReference type="OMA" id="WSCLRSH"/>
<protein>
    <submittedName>
        <fullName evidence="8">Putative fad binding domain protein</fullName>
    </submittedName>
</protein>
<dbReference type="SUPFAM" id="SSF51905">
    <property type="entry name" value="FAD/NAD(P)-binding domain"/>
    <property type="match status" value="1"/>
</dbReference>
<name>M7TLR9_EUTLA</name>
<keyword evidence="6" id="KW-0812">Transmembrane</keyword>
<dbReference type="HOGENOM" id="CLU_009665_6_3_1"/>
<feature type="domain" description="FAD-binding" evidence="7">
    <location>
        <begin position="32"/>
        <end position="392"/>
    </location>
</feature>
<reference evidence="9" key="1">
    <citation type="journal article" date="2013" name="Genome Announc.">
        <title>Draft genome sequence of the grapevine dieback fungus Eutypa lata UCR-EL1.</title>
        <authorList>
            <person name="Blanco-Ulate B."/>
            <person name="Rolshausen P.E."/>
            <person name="Cantu D."/>
        </authorList>
    </citation>
    <scope>NUCLEOTIDE SEQUENCE [LARGE SCALE GENOMIC DNA]</scope>
    <source>
        <strain evidence="9">UCR-EL1</strain>
    </source>
</reference>
<evidence type="ECO:0000256" key="6">
    <source>
        <dbReference type="SAM" id="Phobius"/>
    </source>
</evidence>
<evidence type="ECO:0000256" key="2">
    <source>
        <dbReference type="ARBA" id="ARBA00007992"/>
    </source>
</evidence>
<dbReference type="KEGG" id="ela:UCREL1_5337"/>
<dbReference type="GO" id="GO:0016491">
    <property type="term" value="F:oxidoreductase activity"/>
    <property type="evidence" value="ECO:0007669"/>
    <property type="project" value="UniProtKB-KW"/>
</dbReference>
<evidence type="ECO:0000313" key="8">
    <source>
        <dbReference type="EMBL" id="EMR67660.1"/>
    </source>
</evidence>
<keyword evidence="9" id="KW-1185">Reference proteome</keyword>
<dbReference type="InterPro" id="IPR051104">
    <property type="entry name" value="FAD_monoxygenase"/>
</dbReference>
<keyword evidence="3" id="KW-0285">Flavoprotein</keyword>
<dbReference type="AlphaFoldDB" id="M7TLR9"/>
<dbReference type="eggNOG" id="KOG2614">
    <property type="taxonomic scope" value="Eukaryota"/>
</dbReference>
<proteinExistence type="inferred from homology"/>
<organism evidence="8 9">
    <name type="scientific">Eutypa lata (strain UCR-EL1)</name>
    <name type="common">Grapevine dieback disease fungus</name>
    <name type="synonym">Eutypa armeniacae</name>
    <dbReference type="NCBI Taxonomy" id="1287681"/>
    <lineage>
        <taxon>Eukaryota</taxon>
        <taxon>Fungi</taxon>
        <taxon>Dikarya</taxon>
        <taxon>Ascomycota</taxon>
        <taxon>Pezizomycotina</taxon>
        <taxon>Sordariomycetes</taxon>
        <taxon>Xylariomycetidae</taxon>
        <taxon>Xylariales</taxon>
        <taxon>Diatrypaceae</taxon>
        <taxon>Eutypa</taxon>
    </lineage>
</organism>
<comment type="similarity">
    <text evidence="2">Belongs to the paxM FAD-dependent monooxygenase family.</text>
</comment>
<feature type="transmembrane region" description="Helical" evidence="6">
    <location>
        <begin position="32"/>
        <end position="51"/>
    </location>
</feature>
<keyword evidence="5" id="KW-0560">Oxidoreductase</keyword>
<dbReference type="OrthoDB" id="417877at2759"/>
<gene>
    <name evidence="8" type="ORF">UCREL1_5337</name>
</gene>
<dbReference type="Proteomes" id="UP000012174">
    <property type="component" value="Unassembled WGS sequence"/>
</dbReference>
<sequence length="485" mass="52722">MPANTEQAIFADDSLGAQRGSDGDATEDETRLAVAIVGGGIVGIILALGLVERGVRVAVYERASDFHEIGAGFAFTGVAQECMKQLGPAVIASLRKVANENLHATDNYWDGYHQSDDDEDAASSTPASDEKTLLFRMSSAKMAWWSCLRSHFLDELAKALPPGIVRFNKELVSYDDSNDSNKPVTLRFADETTAKCEVLIGCDGIRSRVRQQLLSTIDPQATRPSYTHKTCYRAVVPMAAAESALGPTKPHNHCMHQGPGAHILSYPVAQHTLLNVVLFITDDGPWSGSGEEKEEDDGDVAVSRMTRPGRREDVVSRLEGWRPEVRALVALIPEAPMTWGIFDTAEHPAPWYAQGRVCLAGDAAHASSPHHGAGAGFGIEDALALATGLGMAADAPVAGRKQAVVAALSAFNDVRYERTQWLVRSSRETGDIYEWMYPGSGSDPVKLQAEIAARQKKIWDFDVTGMVEETRRRYHARLEGHNSPE</sequence>
<keyword evidence="6" id="KW-1133">Transmembrane helix</keyword>
<evidence type="ECO:0000256" key="4">
    <source>
        <dbReference type="ARBA" id="ARBA00022827"/>
    </source>
</evidence>
<evidence type="ECO:0000259" key="7">
    <source>
        <dbReference type="Pfam" id="PF01494"/>
    </source>
</evidence>
<dbReference type="EMBL" id="KB706388">
    <property type="protein sequence ID" value="EMR67660.1"/>
    <property type="molecule type" value="Genomic_DNA"/>
</dbReference>
<dbReference type="PANTHER" id="PTHR46720">
    <property type="entry name" value="HYDROXYLASE, PUTATIVE (AFU_ORTHOLOGUE AFUA_3G01460)-RELATED"/>
    <property type="match status" value="1"/>
</dbReference>